<dbReference type="InterPro" id="IPR012132">
    <property type="entry name" value="GMC_OxRdtase"/>
</dbReference>
<comment type="cofactor">
    <cofactor evidence="1">
        <name>FAD</name>
        <dbReference type="ChEBI" id="CHEBI:57692"/>
    </cofactor>
</comment>
<reference evidence="5" key="1">
    <citation type="submission" date="2022-06" db="EMBL/GenBank/DDBJ databases">
        <title>Genome Sequence of Candolleomyces eurysporus.</title>
        <authorList>
            <person name="Buettner E."/>
        </authorList>
    </citation>
    <scope>NUCLEOTIDE SEQUENCE</scope>
    <source>
        <strain evidence="5">VTCC 930004</strain>
    </source>
</reference>
<proteinExistence type="inferred from homology"/>
<dbReference type="PANTHER" id="PTHR11552:SF147">
    <property type="entry name" value="CHOLINE DEHYDROGENASE, MITOCHONDRIAL"/>
    <property type="match status" value="1"/>
</dbReference>
<dbReference type="Gene3D" id="3.30.560.10">
    <property type="entry name" value="Glucose Oxidase, domain 3"/>
    <property type="match status" value="1"/>
</dbReference>
<dbReference type="GO" id="GO:0016614">
    <property type="term" value="F:oxidoreductase activity, acting on CH-OH group of donors"/>
    <property type="evidence" value="ECO:0007669"/>
    <property type="project" value="InterPro"/>
</dbReference>
<feature type="domain" description="Glucose-methanol-choline oxidoreductase C-terminal" evidence="4">
    <location>
        <begin position="95"/>
        <end position="216"/>
    </location>
</feature>
<dbReference type="AlphaFoldDB" id="A0A9W8J5S3"/>
<dbReference type="SUPFAM" id="SSF54373">
    <property type="entry name" value="FAD-linked reductases, C-terminal domain"/>
    <property type="match status" value="1"/>
</dbReference>
<evidence type="ECO:0000313" key="5">
    <source>
        <dbReference type="EMBL" id="KAJ2926548.1"/>
    </source>
</evidence>
<dbReference type="Gene3D" id="3.50.50.60">
    <property type="entry name" value="FAD/NAD(P)-binding domain"/>
    <property type="match status" value="1"/>
</dbReference>
<dbReference type="PANTHER" id="PTHR11552">
    <property type="entry name" value="GLUCOSE-METHANOL-CHOLINE GMC OXIDOREDUCTASE"/>
    <property type="match status" value="1"/>
</dbReference>
<dbReference type="OrthoDB" id="269227at2759"/>
<evidence type="ECO:0000313" key="6">
    <source>
        <dbReference type="Proteomes" id="UP001140091"/>
    </source>
</evidence>
<evidence type="ECO:0000256" key="2">
    <source>
        <dbReference type="ARBA" id="ARBA00010790"/>
    </source>
</evidence>
<dbReference type="GO" id="GO:0050660">
    <property type="term" value="F:flavin adenine dinucleotide binding"/>
    <property type="evidence" value="ECO:0007669"/>
    <property type="project" value="InterPro"/>
</dbReference>
<accession>A0A9W8J5S3</accession>
<gene>
    <name evidence="5" type="ORF">H1R20_g10543</name>
</gene>
<name>A0A9W8J5S3_9AGAR</name>
<keyword evidence="6" id="KW-1185">Reference proteome</keyword>
<evidence type="ECO:0000259" key="4">
    <source>
        <dbReference type="Pfam" id="PF05199"/>
    </source>
</evidence>
<protein>
    <recommendedName>
        <fullName evidence="4">Glucose-methanol-choline oxidoreductase C-terminal domain-containing protein</fullName>
    </recommendedName>
</protein>
<dbReference type="Proteomes" id="UP001140091">
    <property type="component" value="Unassembled WGS sequence"/>
</dbReference>
<organism evidence="5 6">
    <name type="scientific">Candolleomyces eurysporus</name>
    <dbReference type="NCBI Taxonomy" id="2828524"/>
    <lineage>
        <taxon>Eukaryota</taxon>
        <taxon>Fungi</taxon>
        <taxon>Dikarya</taxon>
        <taxon>Basidiomycota</taxon>
        <taxon>Agaricomycotina</taxon>
        <taxon>Agaricomycetes</taxon>
        <taxon>Agaricomycetidae</taxon>
        <taxon>Agaricales</taxon>
        <taxon>Agaricineae</taxon>
        <taxon>Psathyrellaceae</taxon>
        <taxon>Candolleomyces</taxon>
    </lineage>
</organism>
<dbReference type="InterPro" id="IPR007867">
    <property type="entry name" value="GMC_OxRtase_C"/>
</dbReference>
<comment type="caution">
    <text evidence="5">The sequence shown here is derived from an EMBL/GenBank/DDBJ whole genome shotgun (WGS) entry which is preliminary data.</text>
</comment>
<dbReference type="Pfam" id="PF05199">
    <property type="entry name" value="GMC_oxred_C"/>
    <property type="match status" value="1"/>
</dbReference>
<evidence type="ECO:0000256" key="1">
    <source>
        <dbReference type="ARBA" id="ARBA00001974"/>
    </source>
</evidence>
<dbReference type="SUPFAM" id="SSF51905">
    <property type="entry name" value="FAD/NAD(P)-binding domain"/>
    <property type="match status" value="1"/>
</dbReference>
<dbReference type="EMBL" id="JANBPK010001054">
    <property type="protein sequence ID" value="KAJ2926548.1"/>
    <property type="molecule type" value="Genomic_DNA"/>
</dbReference>
<evidence type="ECO:0000256" key="3">
    <source>
        <dbReference type="ARBA" id="ARBA00011245"/>
    </source>
</evidence>
<feature type="non-terminal residue" evidence="5">
    <location>
        <position position="232"/>
    </location>
</feature>
<comment type="subunit">
    <text evidence="3">Monomer.</text>
</comment>
<dbReference type="InterPro" id="IPR036188">
    <property type="entry name" value="FAD/NAD-bd_sf"/>
</dbReference>
<comment type="similarity">
    <text evidence="2">Belongs to the GMC oxidoreductase family.</text>
</comment>
<sequence>MSDHVLATVAWGMNGTVPPIDRDAALEQWMKDRTGPMSEWYEVGKQILWSRLPENSPLLKRYGDPASGTLAPHIEIPLGFPVENINLGLIILLTPHSRGTVKLASSNPFDAPLLDPNYLSHPFDMEAIIEGIRIAKRWYTGPAWDGFLTGFLGPDPDNSTQPRGEFENAFKASVDGFLHPVGTAAMSPAGSKKGVVDSQLKVKGLNGLRVVDASAIVGQYSFSDWIHGLIFD</sequence>